<dbReference type="EC" id="3.4.21.-" evidence="9"/>
<keyword evidence="4 9" id="KW-0378">Hydrolase</keyword>
<gene>
    <name evidence="9" type="ORF">ACFO3O_21750</name>
</gene>
<feature type="transmembrane region" description="Helical" evidence="7">
    <location>
        <begin position="83"/>
        <end position="106"/>
    </location>
</feature>
<feature type="transmembrane region" description="Helical" evidence="7">
    <location>
        <begin position="52"/>
        <end position="71"/>
    </location>
</feature>
<evidence type="ECO:0000256" key="3">
    <source>
        <dbReference type="ARBA" id="ARBA00022692"/>
    </source>
</evidence>
<dbReference type="GO" id="GO:0008233">
    <property type="term" value="F:peptidase activity"/>
    <property type="evidence" value="ECO:0007669"/>
    <property type="project" value="UniProtKB-KW"/>
</dbReference>
<dbReference type="InterPro" id="IPR022764">
    <property type="entry name" value="Peptidase_S54_rhomboid_dom"/>
</dbReference>
<evidence type="ECO:0000313" key="9">
    <source>
        <dbReference type="EMBL" id="MFC4636544.1"/>
    </source>
</evidence>
<dbReference type="InterPro" id="IPR050925">
    <property type="entry name" value="Rhomboid_protease_S54"/>
</dbReference>
<evidence type="ECO:0000256" key="6">
    <source>
        <dbReference type="ARBA" id="ARBA00023136"/>
    </source>
</evidence>
<protein>
    <submittedName>
        <fullName evidence="9">Rhomboid family intramembrane serine protease</fullName>
        <ecNumber evidence="9">3.4.21.-</ecNumber>
    </submittedName>
</protein>
<evidence type="ECO:0000256" key="2">
    <source>
        <dbReference type="ARBA" id="ARBA00009045"/>
    </source>
</evidence>
<keyword evidence="3 7" id="KW-0812">Transmembrane</keyword>
<dbReference type="SUPFAM" id="SSF144091">
    <property type="entry name" value="Rhomboid-like"/>
    <property type="match status" value="1"/>
</dbReference>
<keyword evidence="10" id="KW-1185">Reference proteome</keyword>
<feature type="transmembrane region" description="Helical" evidence="7">
    <location>
        <begin position="12"/>
        <end position="32"/>
    </location>
</feature>
<comment type="subcellular location">
    <subcellularLocation>
        <location evidence="1">Membrane</location>
        <topology evidence="1">Multi-pass membrane protein</topology>
    </subcellularLocation>
</comment>
<accession>A0ABV9I512</accession>
<keyword evidence="9" id="KW-0645">Protease</keyword>
<feature type="transmembrane region" description="Helical" evidence="7">
    <location>
        <begin position="206"/>
        <end position="225"/>
    </location>
</feature>
<dbReference type="SMART" id="SM01160">
    <property type="entry name" value="DUF1751"/>
    <property type="match status" value="1"/>
</dbReference>
<dbReference type="Gene3D" id="1.20.1540.10">
    <property type="entry name" value="Rhomboid-like"/>
    <property type="match status" value="1"/>
</dbReference>
<feature type="domain" description="Peptidase S54 rhomboid" evidence="8">
    <location>
        <begin position="144"/>
        <end position="224"/>
    </location>
</feature>
<organism evidence="9 10">
    <name type="scientific">Dokdonia ponticola</name>
    <dbReference type="NCBI Taxonomy" id="2041041"/>
    <lineage>
        <taxon>Bacteria</taxon>
        <taxon>Pseudomonadati</taxon>
        <taxon>Bacteroidota</taxon>
        <taxon>Flavobacteriia</taxon>
        <taxon>Flavobacteriales</taxon>
        <taxon>Flavobacteriaceae</taxon>
        <taxon>Dokdonia</taxon>
    </lineage>
</organism>
<reference evidence="10" key="1">
    <citation type="journal article" date="2019" name="Int. J. Syst. Evol. Microbiol.">
        <title>The Global Catalogue of Microorganisms (GCM) 10K type strain sequencing project: providing services to taxonomists for standard genome sequencing and annotation.</title>
        <authorList>
            <consortium name="The Broad Institute Genomics Platform"/>
            <consortium name="The Broad Institute Genome Sequencing Center for Infectious Disease"/>
            <person name="Wu L."/>
            <person name="Ma J."/>
        </authorList>
    </citation>
    <scope>NUCLEOTIDE SEQUENCE [LARGE SCALE GENOMIC DNA]</scope>
    <source>
        <strain evidence="10">YJ-61-S</strain>
    </source>
</reference>
<comment type="similarity">
    <text evidence="2">Belongs to the peptidase S54 family.</text>
</comment>
<sequence>MGRITETVKILLIINIIFFLGSQFVEVAYLYFSMWFPENENFKIWQIFTHMFMHGGFMHILFNMYGLYAFGSAMENIWGQKRFLFFYFSAGLGAVGLQALLSYYTYNSGIQDLLELGASQAQIDELLELPLGYVREEWQNFWRSYNSPMVGASGAIYGILVAFGIYYPNSELMLIFLPFPIKAKYFIPIMIAGDLFFGISGTSTGIAHWAHIGGAVIGFIIAVYWKKNSFNDKRWY</sequence>
<keyword evidence="6 7" id="KW-0472">Membrane</keyword>
<proteinExistence type="inferred from homology"/>
<name>A0ABV9I512_9FLAO</name>
<dbReference type="RefSeq" id="WP_379982839.1">
    <property type="nucleotide sequence ID" value="NZ_JBHSFV010000022.1"/>
</dbReference>
<dbReference type="Pfam" id="PF01694">
    <property type="entry name" value="Rhomboid"/>
    <property type="match status" value="2"/>
</dbReference>
<evidence type="ECO:0000256" key="7">
    <source>
        <dbReference type="SAM" id="Phobius"/>
    </source>
</evidence>
<evidence type="ECO:0000256" key="5">
    <source>
        <dbReference type="ARBA" id="ARBA00022989"/>
    </source>
</evidence>
<evidence type="ECO:0000259" key="8">
    <source>
        <dbReference type="Pfam" id="PF01694"/>
    </source>
</evidence>
<feature type="domain" description="Peptidase S54 rhomboid" evidence="8">
    <location>
        <begin position="43"/>
        <end position="121"/>
    </location>
</feature>
<evidence type="ECO:0000256" key="4">
    <source>
        <dbReference type="ARBA" id="ARBA00022801"/>
    </source>
</evidence>
<dbReference type="GO" id="GO:0006508">
    <property type="term" value="P:proteolysis"/>
    <property type="evidence" value="ECO:0007669"/>
    <property type="project" value="UniProtKB-KW"/>
</dbReference>
<dbReference type="InterPro" id="IPR035952">
    <property type="entry name" value="Rhomboid-like_sf"/>
</dbReference>
<dbReference type="PANTHER" id="PTHR43731:SF14">
    <property type="entry name" value="PRESENILIN-ASSOCIATED RHOMBOID-LIKE PROTEIN, MITOCHONDRIAL"/>
    <property type="match status" value="1"/>
</dbReference>
<keyword evidence="5 7" id="KW-1133">Transmembrane helix</keyword>
<evidence type="ECO:0000256" key="1">
    <source>
        <dbReference type="ARBA" id="ARBA00004141"/>
    </source>
</evidence>
<comment type="caution">
    <text evidence="9">The sequence shown here is derived from an EMBL/GenBank/DDBJ whole genome shotgun (WGS) entry which is preliminary data.</text>
</comment>
<feature type="transmembrane region" description="Helical" evidence="7">
    <location>
        <begin position="179"/>
        <end position="200"/>
    </location>
</feature>
<dbReference type="PANTHER" id="PTHR43731">
    <property type="entry name" value="RHOMBOID PROTEASE"/>
    <property type="match status" value="1"/>
</dbReference>
<dbReference type="Proteomes" id="UP001596043">
    <property type="component" value="Unassembled WGS sequence"/>
</dbReference>
<dbReference type="EMBL" id="JBHSFV010000022">
    <property type="protein sequence ID" value="MFC4636544.1"/>
    <property type="molecule type" value="Genomic_DNA"/>
</dbReference>
<evidence type="ECO:0000313" key="10">
    <source>
        <dbReference type="Proteomes" id="UP001596043"/>
    </source>
</evidence>
<feature type="transmembrane region" description="Helical" evidence="7">
    <location>
        <begin position="149"/>
        <end position="167"/>
    </location>
</feature>